<proteinExistence type="predicted"/>
<reference evidence="3" key="1">
    <citation type="submission" date="2017-04" db="EMBL/GenBank/DDBJ databases">
        <title>Plasmodium gonderi genome.</title>
        <authorList>
            <person name="Arisue N."/>
            <person name="Honma H."/>
            <person name="Kawai S."/>
            <person name="Tougan T."/>
            <person name="Tanabe K."/>
            <person name="Horii T."/>
        </authorList>
    </citation>
    <scope>NUCLEOTIDE SEQUENCE [LARGE SCALE GENOMIC DNA]</scope>
    <source>
        <strain evidence="3">ATCC 30045</strain>
    </source>
</reference>
<dbReference type="InterPro" id="IPR037013">
    <property type="entry name" value="GSH-S_sub-bd_sf"/>
</dbReference>
<comment type="caution">
    <text evidence="2">The sequence shown here is derived from an EMBL/GenBank/DDBJ whole genome shotgun (WGS) entry which is preliminary data.</text>
</comment>
<keyword evidence="3" id="KW-1185">Reference proteome</keyword>
<dbReference type="GO" id="GO:0005829">
    <property type="term" value="C:cytosol"/>
    <property type="evidence" value="ECO:0007669"/>
    <property type="project" value="TreeGrafter"/>
</dbReference>
<dbReference type="Pfam" id="PF03199">
    <property type="entry name" value="GSH_synthase"/>
    <property type="match status" value="1"/>
</dbReference>
<dbReference type="GO" id="GO:0004363">
    <property type="term" value="F:glutathione synthase activity"/>
    <property type="evidence" value="ECO:0007669"/>
    <property type="project" value="InterPro"/>
</dbReference>
<dbReference type="AlphaFoldDB" id="A0A1Y1JJ73"/>
<dbReference type="GO" id="GO:0005524">
    <property type="term" value="F:ATP binding"/>
    <property type="evidence" value="ECO:0007669"/>
    <property type="project" value="InterPro"/>
</dbReference>
<dbReference type="GO" id="GO:0043295">
    <property type="term" value="F:glutathione binding"/>
    <property type="evidence" value="ECO:0007669"/>
    <property type="project" value="TreeGrafter"/>
</dbReference>
<sequence>MNEGIEERVNRFYNVIQREIANYFTQPKDKNEHLSYNRIKLFLQDLLDFLNCDGFYIFTKLQQGKDKMRYFQEPKLFSFCILPQQLNREFLLFCKQCTLLYSEIFDNIVCDIHFLLKIFSGIREYDEFYRRMIEICERVYLNKQKGGGVEAGVGVGGREIEKDIRCVIGRSDYMMNVNEKNLNEESSQKKEKSDCEIKQIEYNTISVAFGNLSSTLFEAHKNMIKQIYMEYFSYMDNEEEKKVCEILENKFQNDFLEGIITCMLKCHNAYLKKYKPLQGARKTMIIFVLHNEHMNSFDKDRTKYELNKRGINQKCFTIDELQILFEKKKLFLNYSYESLSDSLKRVRANQGNDPSQWKFEPGKLILDLNTEAVEKPVKEETEEDLNLSDYHTNYNRNVFEVSVVYFRSLYSPDHFNETIWLLRELLEFSDAVKVPSLPYQLVGSKRIQMLLLDNDILKKYISLDLHKMQKTEEQICYDMNLLRKTFALQVDPSLEKNKNIVSKAIQREYHYLLKPQREGGKNNLHGQDVREKLMLFYKPEERQKLSFYVLMQRLFPPSFTTIHCRTKEHTNEEFFDNSSHLKVEERKREKVTQQGDISSLPCDKLPNCASSHEDNCCAGKYHLVEFSPEHSISEISLFHNFIFYENENILNEQKGYLVRTKNVKENEGGAICGISSLDSFFLV</sequence>
<dbReference type="GeneID" id="39748158"/>
<dbReference type="InterPro" id="IPR014709">
    <property type="entry name" value="Glutathione_synthase_C_euk"/>
</dbReference>
<organism evidence="2 3">
    <name type="scientific">Plasmodium gonderi</name>
    <dbReference type="NCBI Taxonomy" id="77519"/>
    <lineage>
        <taxon>Eukaryota</taxon>
        <taxon>Sar</taxon>
        <taxon>Alveolata</taxon>
        <taxon>Apicomplexa</taxon>
        <taxon>Aconoidasida</taxon>
        <taxon>Haemosporida</taxon>
        <taxon>Plasmodiidae</taxon>
        <taxon>Plasmodium</taxon>
        <taxon>Plasmodium (Plasmodium)</taxon>
    </lineage>
</organism>
<gene>
    <name evidence="2" type="ORF">PGO_101930</name>
</gene>
<dbReference type="SUPFAM" id="SSF56059">
    <property type="entry name" value="Glutathione synthetase ATP-binding domain-like"/>
    <property type="match status" value="2"/>
</dbReference>
<dbReference type="InterPro" id="IPR005615">
    <property type="entry name" value="Glutathione_synthase"/>
</dbReference>
<dbReference type="RefSeq" id="XP_028544024.1">
    <property type="nucleotide sequence ID" value="XM_028688223.1"/>
</dbReference>
<dbReference type="EMBL" id="BDQF01000011">
    <property type="protein sequence ID" value="GAW81435.1"/>
    <property type="molecule type" value="Genomic_DNA"/>
</dbReference>
<dbReference type="OrthoDB" id="2020073at2759"/>
<dbReference type="Gene3D" id="3.30.1490.50">
    <property type="match status" value="1"/>
</dbReference>
<feature type="domain" description="Glutathione synthase substrate-binding" evidence="1">
    <location>
        <begin position="284"/>
        <end position="442"/>
    </location>
</feature>
<dbReference type="Pfam" id="PF03917">
    <property type="entry name" value="GSH_synth_ATP"/>
    <property type="match status" value="2"/>
</dbReference>
<dbReference type="OMA" id="FEAHKNM"/>
<accession>A0A1Y1JJ73</accession>
<dbReference type="Proteomes" id="UP000195521">
    <property type="component" value="Unassembled WGS sequence"/>
</dbReference>
<evidence type="ECO:0000313" key="2">
    <source>
        <dbReference type="EMBL" id="GAW81435.1"/>
    </source>
</evidence>
<dbReference type="Gene3D" id="3.40.50.1760">
    <property type="entry name" value="Glutathione synthase, substrate-binding domain superfamily, eukaryotic"/>
    <property type="match status" value="1"/>
</dbReference>
<dbReference type="PANTHER" id="PTHR11130:SF0">
    <property type="entry name" value="GLUTATHIONE SYNTHETASE"/>
    <property type="match status" value="1"/>
</dbReference>
<dbReference type="Gene3D" id="3.30.470.20">
    <property type="entry name" value="ATP-grasp fold, B domain"/>
    <property type="match status" value="2"/>
</dbReference>
<name>A0A1Y1JJ73_PLAGO</name>
<dbReference type="InterPro" id="IPR004887">
    <property type="entry name" value="GSH_synth_subst-bd"/>
</dbReference>
<evidence type="ECO:0000259" key="1">
    <source>
        <dbReference type="Pfam" id="PF03199"/>
    </source>
</evidence>
<dbReference type="PANTHER" id="PTHR11130">
    <property type="entry name" value="GLUTATHIONE SYNTHETASE"/>
    <property type="match status" value="1"/>
</dbReference>
<protein>
    <submittedName>
        <fullName evidence="2">Glutathione synthetase</fullName>
    </submittedName>
</protein>
<evidence type="ECO:0000313" key="3">
    <source>
        <dbReference type="Proteomes" id="UP000195521"/>
    </source>
</evidence>